<evidence type="ECO:0000313" key="3">
    <source>
        <dbReference type="Proteomes" id="UP000294746"/>
    </source>
</evidence>
<dbReference type="PANTHER" id="PTHR11106">
    <property type="entry name" value="GANGLIOSIDE INDUCED DIFFERENTIATION ASSOCIATED PROTEIN 2-RELATED"/>
    <property type="match status" value="1"/>
</dbReference>
<feature type="domain" description="Macro" evidence="1">
    <location>
        <begin position="1"/>
        <end position="182"/>
    </location>
</feature>
<protein>
    <submittedName>
        <fullName evidence="2">O-acetyl-ADP-ribose deacetylase (Regulator of RNase III)</fullName>
    </submittedName>
</protein>
<keyword evidence="3" id="KW-1185">Reference proteome</keyword>
<sequence>MFQVKIENTYLTIVKGDIIEERVDVIVNAANTSLLGGSGVDGVIHRIGGSELKEDCQKIRARQGGCKVGEAVITRAGNLPANYVIHAVGPVWNGGQKKEEELLSHTYRNSLLLATEHQAKTISFTAISTGIYRFPKNLASEIALTTTLDFIREHEGALEEVRFILFDDESYQIYHQNIEILKLNM</sequence>
<dbReference type="InterPro" id="IPR002589">
    <property type="entry name" value="Macro_dom"/>
</dbReference>
<dbReference type="SMART" id="SM00506">
    <property type="entry name" value="A1pp"/>
    <property type="match status" value="1"/>
</dbReference>
<dbReference type="OrthoDB" id="67353at2"/>
<dbReference type="Proteomes" id="UP000294746">
    <property type="component" value="Unassembled WGS sequence"/>
</dbReference>
<gene>
    <name evidence="2" type="ORF">EDD57_10188</name>
</gene>
<evidence type="ECO:0000313" key="2">
    <source>
        <dbReference type="EMBL" id="TCP70646.1"/>
    </source>
</evidence>
<dbReference type="PROSITE" id="PS51154">
    <property type="entry name" value="MACRO"/>
    <property type="match status" value="1"/>
</dbReference>
<dbReference type="Gene3D" id="3.40.220.10">
    <property type="entry name" value="Leucine Aminopeptidase, subunit E, domain 1"/>
    <property type="match status" value="1"/>
</dbReference>
<comment type="caution">
    <text evidence="2">The sequence shown here is derived from an EMBL/GenBank/DDBJ whole genome shotgun (WGS) entry which is preliminary data.</text>
</comment>
<reference evidence="2 3" key="1">
    <citation type="submission" date="2019-03" db="EMBL/GenBank/DDBJ databases">
        <title>Genomic Encyclopedia of Type Strains, Phase IV (KMG-IV): sequencing the most valuable type-strain genomes for metagenomic binning, comparative biology and taxonomic classification.</title>
        <authorList>
            <person name="Goeker M."/>
        </authorList>
    </citation>
    <scope>NUCLEOTIDE SEQUENCE [LARGE SCALE GENOMIC DNA]</scope>
    <source>
        <strain evidence="2 3">DSM 46831</strain>
    </source>
</reference>
<evidence type="ECO:0000259" key="1">
    <source>
        <dbReference type="PROSITE" id="PS51154"/>
    </source>
</evidence>
<name>A0A4R2SCK6_9BACL</name>
<dbReference type="NCBIfam" id="NF001664">
    <property type="entry name" value="PRK00431.1-6"/>
    <property type="match status" value="1"/>
</dbReference>
<dbReference type="RefSeq" id="WP_131847235.1">
    <property type="nucleotide sequence ID" value="NZ_SLXV01000001.1"/>
</dbReference>
<dbReference type="SUPFAM" id="SSF52949">
    <property type="entry name" value="Macro domain-like"/>
    <property type="match status" value="1"/>
</dbReference>
<dbReference type="AlphaFoldDB" id="A0A4R2SCK6"/>
<proteinExistence type="predicted"/>
<dbReference type="CDD" id="cd02908">
    <property type="entry name" value="Macro_OAADPr_deacetylase"/>
    <property type="match status" value="1"/>
</dbReference>
<dbReference type="EMBL" id="SLXV01000001">
    <property type="protein sequence ID" value="TCP70646.1"/>
    <property type="molecule type" value="Genomic_DNA"/>
</dbReference>
<dbReference type="Pfam" id="PF01661">
    <property type="entry name" value="Macro"/>
    <property type="match status" value="1"/>
</dbReference>
<accession>A0A4R2SCK6</accession>
<organism evidence="2 3">
    <name type="scientific">Baia soyae</name>
    <dbReference type="NCBI Taxonomy" id="1544746"/>
    <lineage>
        <taxon>Bacteria</taxon>
        <taxon>Bacillati</taxon>
        <taxon>Bacillota</taxon>
        <taxon>Bacilli</taxon>
        <taxon>Bacillales</taxon>
        <taxon>Thermoactinomycetaceae</taxon>
        <taxon>Baia</taxon>
    </lineage>
</organism>
<dbReference type="InterPro" id="IPR043472">
    <property type="entry name" value="Macro_dom-like"/>
</dbReference>
<dbReference type="PANTHER" id="PTHR11106:SF27">
    <property type="entry name" value="MACRO DOMAIN-CONTAINING PROTEIN"/>
    <property type="match status" value="1"/>
</dbReference>